<evidence type="ECO:0000313" key="1">
    <source>
        <dbReference type="EMBL" id="GAA4059066.1"/>
    </source>
</evidence>
<name>A0ABP7V4L0_9BACI</name>
<dbReference type="EMBL" id="BAABDL010000014">
    <property type="protein sequence ID" value="GAA4059066.1"/>
    <property type="molecule type" value="Genomic_DNA"/>
</dbReference>
<gene>
    <name evidence="1" type="ORF">GCM10022410_02820</name>
</gene>
<protein>
    <recommendedName>
        <fullName evidence="3">Transposase</fullName>
    </recommendedName>
</protein>
<reference evidence="2" key="1">
    <citation type="journal article" date="2019" name="Int. J. Syst. Evol. Microbiol.">
        <title>The Global Catalogue of Microorganisms (GCM) 10K type strain sequencing project: providing services to taxonomists for standard genome sequencing and annotation.</title>
        <authorList>
            <consortium name="The Broad Institute Genomics Platform"/>
            <consortium name="The Broad Institute Genome Sequencing Center for Infectious Disease"/>
            <person name="Wu L."/>
            <person name="Ma J."/>
        </authorList>
    </citation>
    <scope>NUCLEOTIDE SEQUENCE [LARGE SCALE GENOMIC DNA]</scope>
    <source>
        <strain evidence="2">JCM 17250</strain>
    </source>
</reference>
<evidence type="ECO:0008006" key="3">
    <source>
        <dbReference type="Google" id="ProtNLM"/>
    </source>
</evidence>
<organism evidence="1 2">
    <name type="scientific">Amphibacillus indicireducens</name>
    <dbReference type="NCBI Taxonomy" id="1076330"/>
    <lineage>
        <taxon>Bacteria</taxon>
        <taxon>Bacillati</taxon>
        <taxon>Bacillota</taxon>
        <taxon>Bacilli</taxon>
        <taxon>Bacillales</taxon>
        <taxon>Bacillaceae</taxon>
        <taxon>Amphibacillus</taxon>
    </lineage>
</organism>
<proteinExistence type="predicted"/>
<sequence>MNEPNKLLEDEKIIEIAIYYEEKGKEIGEEIGYRKVALNMLKKNIDLNFIAEVTNLEIHDVKKLQKHCI</sequence>
<dbReference type="Proteomes" id="UP001501734">
    <property type="component" value="Unassembled WGS sequence"/>
</dbReference>
<keyword evidence="2" id="KW-1185">Reference proteome</keyword>
<comment type="caution">
    <text evidence="1">The sequence shown here is derived from an EMBL/GenBank/DDBJ whole genome shotgun (WGS) entry which is preliminary data.</text>
</comment>
<evidence type="ECO:0000313" key="2">
    <source>
        <dbReference type="Proteomes" id="UP001501734"/>
    </source>
</evidence>
<accession>A0ABP7V4L0</accession>